<dbReference type="STRING" id="740709.A10D4_00285"/>
<feature type="transmembrane region" description="Helical" evidence="1">
    <location>
        <begin position="12"/>
        <end position="31"/>
    </location>
</feature>
<dbReference type="AlphaFoldDB" id="K2KLM3"/>
<keyword evidence="1" id="KW-0812">Transmembrane</keyword>
<keyword evidence="1" id="KW-1133">Transmembrane helix</keyword>
<organism evidence="2 3">
    <name type="scientific">Idiomarina xiamenensis 10-D-4</name>
    <dbReference type="NCBI Taxonomy" id="740709"/>
    <lineage>
        <taxon>Bacteria</taxon>
        <taxon>Pseudomonadati</taxon>
        <taxon>Pseudomonadota</taxon>
        <taxon>Gammaproteobacteria</taxon>
        <taxon>Alteromonadales</taxon>
        <taxon>Idiomarinaceae</taxon>
        <taxon>Idiomarina</taxon>
    </lineage>
</organism>
<feature type="transmembrane region" description="Helical" evidence="1">
    <location>
        <begin position="43"/>
        <end position="66"/>
    </location>
</feature>
<dbReference type="OrthoDB" id="5739727at2"/>
<keyword evidence="3" id="KW-1185">Reference proteome</keyword>
<dbReference type="PATRIC" id="fig|740709.3.peg.58"/>
<evidence type="ECO:0000313" key="3">
    <source>
        <dbReference type="Proteomes" id="UP000014115"/>
    </source>
</evidence>
<protein>
    <submittedName>
        <fullName evidence="2">Uncharacterized protein</fullName>
    </submittedName>
</protein>
<keyword evidence="1" id="KW-0472">Membrane</keyword>
<gene>
    <name evidence="2" type="ORF">A10D4_00285</name>
</gene>
<name>K2KLM3_9GAMM</name>
<proteinExistence type="predicted"/>
<reference evidence="2 3" key="1">
    <citation type="journal article" date="2012" name="J. Bacteriol.">
        <title>Genome Sequence of Idiomarina xiamenensis Type Strain 10-D-4.</title>
        <authorList>
            <person name="Lai Q."/>
            <person name="Wang L."/>
            <person name="Wang W."/>
            <person name="Shao Z."/>
        </authorList>
    </citation>
    <scope>NUCLEOTIDE SEQUENCE [LARGE SCALE GENOMIC DNA]</scope>
    <source>
        <strain evidence="2 3">10-D-4</strain>
    </source>
</reference>
<evidence type="ECO:0000256" key="1">
    <source>
        <dbReference type="SAM" id="Phobius"/>
    </source>
</evidence>
<sequence>MLESVDINATVFGQFIVGFMILCGLVCFLTTRKRFELPMLLTFIGVLLAIIPPLGLIYMVVLLFMAQRRPVTTESV</sequence>
<dbReference type="Proteomes" id="UP000014115">
    <property type="component" value="Unassembled WGS sequence"/>
</dbReference>
<accession>K2KLM3</accession>
<evidence type="ECO:0000313" key="2">
    <source>
        <dbReference type="EMBL" id="EKE87487.1"/>
    </source>
</evidence>
<dbReference type="EMBL" id="AMRG01000001">
    <property type="protein sequence ID" value="EKE87487.1"/>
    <property type="molecule type" value="Genomic_DNA"/>
</dbReference>
<dbReference type="RefSeq" id="WP_008486979.1">
    <property type="nucleotide sequence ID" value="NZ_AMRG01000001.1"/>
</dbReference>
<comment type="caution">
    <text evidence="2">The sequence shown here is derived from an EMBL/GenBank/DDBJ whole genome shotgun (WGS) entry which is preliminary data.</text>
</comment>